<reference evidence="2" key="1">
    <citation type="submission" date="2020-04" db="EMBL/GenBank/DDBJ databases">
        <authorList>
            <person name="Chiriac C."/>
            <person name="Salcher M."/>
            <person name="Ghai R."/>
            <person name="Kavagutti S V."/>
        </authorList>
    </citation>
    <scope>NUCLEOTIDE SEQUENCE</scope>
</reference>
<organism evidence="2">
    <name type="scientific">uncultured Caudovirales phage</name>
    <dbReference type="NCBI Taxonomy" id="2100421"/>
    <lineage>
        <taxon>Viruses</taxon>
        <taxon>Duplodnaviria</taxon>
        <taxon>Heunggongvirae</taxon>
        <taxon>Uroviricota</taxon>
        <taxon>Caudoviricetes</taxon>
        <taxon>Peduoviridae</taxon>
        <taxon>Maltschvirus</taxon>
        <taxon>Maltschvirus maltsch</taxon>
    </lineage>
</organism>
<protein>
    <submittedName>
        <fullName evidence="2">Uncharacterized protein</fullName>
    </submittedName>
</protein>
<gene>
    <name evidence="2" type="ORF">UFOVP114_65</name>
</gene>
<feature type="compositionally biased region" description="Basic and acidic residues" evidence="1">
    <location>
        <begin position="36"/>
        <end position="47"/>
    </location>
</feature>
<name>A0A6J5LA81_9CAUD</name>
<dbReference type="EMBL" id="LR796230">
    <property type="protein sequence ID" value="CAB4128719.1"/>
    <property type="molecule type" value="Genomic_DNA"/>
</dbReference>
<feature type="region of interest" description="Disordered" evidence="1">
    <location>
        <begin position="1"/>
        <end position="62"/>
    </location>
</feature>
<accession>A0A6J5LA81</accession>
<evidence type="ECO:0000256" key="1">
    <source>
        <dbReference type="SAM" id="MobiDB-lite"/>
    </source>
</evidence>
<sequence>MPIPSPKQDPDIYSNDIPPERPEGWANPVEFTGTPEWRKAVGLDPDTKPAPNGAPPKAEQNT</sequence>
<proteinExistence type="predicted"/>
<evidence type="ECO:0000313" key="2">
    <source>
        <dbReference type="EMBL" id="CAB4128719.1"/>
    </source>
</evidence>